<dbReference type="Pfam" id="PF17770">
    <property type="entry name" value="RNase_J_C"/>
    <property type="match status" value="1"/>
</dbReference>
<dbReference type="AlphaFoldDB" id="A0A380TC77"/>
<dbReference type="InterPro" id="IPR042173">
    <property type="entry name" value="RNase_J_2"/>
</dbReference>
<proteinExistence type="predicted"/>
<dbReference type="Pfam" id="PF00753">
    <property type="entry name" value="Lactamase_B"/>
    <property type="match status" value="1"/>
</dbReference>
<keyword evidence="3 8" id="KW-0378">Hydrolase</keyword>
<name>A0A380TC77_9ZZZZ</name>
<dbReference type="PANTHER" id="PTHR43694">
    <property type="entry name" value="RIBONUCLEASE J"/>
    <property type="match status" value="1"/>
</dbReference>
<evidence type="ECO:0000256" key="1">
    <source>
        <dbReference type="ARBA" id="ARBA00022722"/>
    </source>
</evidence>
<dbReference type="SMART" id="SM00849">
    <property type="entry name" value="Lactamase_B"/>
    <property type="match status" value="1"/>
</dbReference>
<reference evidence="8" key="1">
    <citation type="submission" date="2018-07" db="EMBL/GenBank/DDBJ databases">
        <authorList>
            <person name="Quirk P.G."/>
            <person name="Krulwich T.A."/>
        </authorList>
    </citation>
    <scope>NUCLEOTIDE SEQUENCE</scope>
</reference>
<feature type="domain" description="Metallo-beta-lactamase" evidence="7">
    <location>
        <begin position="22"/>
        <end position="221"/>
    </location>
</feature>
<organism evidence="8">
    <name type="scientific">metagenome</name>
    <dbReference type="NCBI Taxonomy" id="256318"/>
    <lineage>
        <taxon>unclassified sequences</taxon>
        <taxon>metagenomes</taxon>
    </lineage>
</organism>
<evidence type="ECO:0000256" key="6">
    <source>
        <dbReference type="ARBA" id="ARBA00022884"/>
    </source>
</evidence>
<dbReference type="InterPro" id="IPR036866">
    <property type="entry name" value="RibonucZ/Hydroxyglut_hydro"/>
</dbReference>
<protein>
    <submittedName>
        <fullName evidence="8">Ribonuclease J</fullName>
        <ecNumber evidence="8">3.1.-.-</ecNumber>
    </submittedName>
</protein>
<dbReference type="EMBL" id="UIDG01000075">
    <property type="protein sequence ID" value="SUS05035.1"/>
    <property type="molecule type" value="Genomic_DNA"/>
</dbReference>
<evidence type="ECO:0000313" key="8">
    <source>
        <dbReference type="EMBL" id="SUS05035.1"/>
    </source>
</evidence>
<dbReference type="InterPro" id="IPR041636">
    <property type="entry name" value="RNase_J_C"/>
</dbReference>
<accession>A0A380TC77</accession>
<keyword evidence="4" id="KW-0862">Zinc</keyword>
<dbReference type="CDD" id="cd07714">
    <property type="entry name" value="RNaseJ_MBL-fold"/>
    <property type="match status" value="1"/>
</dbReference>
<evidence type="ECO:0000256" key="2">
    <source>
        <dbReference type="ARBA" id="ARBA00022723"/>
    </source>
</evidence>
<dbReference type="Gene3D" id="3.60.15.10">
    <property type="entry name" value="Ribonuclease Z/Hydroxyacylglutathione hydrolase-like"/>
    <property type="match status" value="1"/>
</dbReference>
<keyword evidence="2" id="KW-0479">Metal-binding</keyword>
<evidence type="ECO:0000256" key="5">
    <source>
        <dbReference type="ARBA" id="ARBA00022839"/>
    </source>
</evidence>
<dbReference type="Gene3D" id="3.40.50.10710">
    <property type="entry name" value="Metallo-hydrolase/oxidoreductase"/>
    <property type="match status" value="1"/>
</dbReference>
<sequence>MMPVEGVDELVFLPLGGAGEIGMNLNLYGYGAAEQRRWLMIDCGIGFGAAGMPGVDVVMPDPSYIVERRDRLEGLVLTHAHEDHLGAIPYLWPFLRCPVYGSDFALAILRGKLARTSFAAEVPLRPIAPKQTVALGPFTLGFISVAHSIPEAHAVVIRTGAGTLVHTGDWKLDPEPVVGGFADEDALERVGDEGVLGLICDSTNVFEPGRAGSEGTLLAPLTELIGSCTNRVAVTCFSSNIARMHTIATAAHRNGREVVLAGSAVARNYVAAKECGYLGELPAFLDTDAASYLPRNKIVLVCTGSQGEPNAALARLAAGEHPSLALEAGDTVIFSSRVIPGNEIAIGRLQNQLLRRGITIIGHRQARIHVSGHPARDELARMYALVRPRVAVPVHGELRHMMEHARLATGEGVPHTIVAENGTMVRLRPGPAAATEAVQSGRWALEGNRVVPIAGELIRYRTKAVYEGSAFVTVALAAKQQAAADVQLSTVGLLEQGEGEVAAALTAAVRKAIDDLPASTYKDDETVREAVRLTVRRTCRQLLGKRPMTHVHLVRNGLASTGAEG</sequence>
<dbReference type="GO" id="GO:0046872">
    <property type="term" value="F:metal ion binding"/>
    <property type="evidence" value="ECO:0007669"/>
    <property type="project" value="UniProtKB-KW"/>
</dbReference>
<dbReference type="Pfam" id="PF07521">
    <property type="entry name" value="RMMBL"/>
    <property type="match status" value="1"/>
</dbReference>
<gene>
    <name evidence="8" type="primary">rnj</name>
    <name evidence="8" type="ORF">DF3PB_1660002</name>
</gene>
<keyword evidence="6" id="KW-0694">RNA-binding</keyword>
<evidence type="ECO:0000256" key="4">
    <source>
        <dbReference type="ARBA" id="ARBA00022833"/>
    </source>
</evidence>
<dbReference type="InterPro" id="IPR055132">
    <property type="entry name" value="RNase_J_b_CASP"/>
</dbReference>
<evidence type="ECO:0000256" key="3">
    <source>
        <dbReference type="ARBA" id="ARBA00022801"/>
    </source>
</evidence>
<dbReference type="GO" id="GO:0003723">
    <property type="term" value="F:RNA binding"/>
    <property type="evidence" value="ECO:0007669"/>
    <property type="project" value="UniProtKB-KW"/>
</dbReference>
<dbReference type="PANTHER" id="PTHR43694:SF1">
    <property type="entry name" value="RIBONUCLEASE J"/>
    <property type="match status" value="1"/>
</dbReference>
<dbReference type="InterPro" id="IPR001279">
    <property type="entry name" value="Metallo-B-lactamas"/>
</dbReference>
<keyword evidence="1" id="KW-0540">Nuclease</keyword>
<dbReference type="SUPFAM" id="SSF56281">
    <property type="entry name" value="Metallo-hydrolase/oxidoreductase"/>
    <property type="match status" value="1"/>
</dbReference>
<dbReference type="Pfam" id="PF22505">
    <property type="entry name" value="RNase_J_b_CASP"/>
    <property type="match status" value="1"/>
</dbReference>
<dbReference type="Gene3D" id="3.10.20.580">
    <property type="match status" value="1"/>
</dbReference>
<dbReference type="InterPro" id="IPR011108">
    <property type="entry name" value="RMMBL"/>
</dbReference>
<dbReference type="EC" id="3.1.-.-" evidence="8"/>
<dbReference type="GO" id="GO:0004527">
    <property type="term" value="F:exonuclease activity"/>
    <property type="evidence" value="ECO:0007669"/>
    <property type="project" value="UniProtKB-KW"/>
</dbReference>
<keyword evidence="5" id="KW-0269">Exonuclease</keyword>
<evidence type="ECO:0000259" key="7">
    <source>
        <dbReference type="SMART" id="SM00849"/>
    </source>
</evidence>